<protein>
    <recommendedName>
        <fullName evidence="1">PiggyBac transposable element-derived protein domain-containing protein</fullName>
    </recommendedName>
</protein>
<dbReference type="Proteomes" id="UP001153954">
    <property type="component" value="Unassembled WGS sequence"/>
</dbReference>
<gene>
    <name evidence="2" type="ORF">EEDITHA_LOCUS8872</name>
</gene>
<accession>A0AAU9U2L9</accession>
<evidence type="ECO:0000259" key="1">
    <source>
        <dbReference type="Pfam" id="PF13843"/>
    </source>
</evidence>
<organism evidence="2 3">
    <name type="scientific">Euphydryas editha</name>
    <name type="common">Edith's checkerspot</name>
    <dbReference type="NCBI Taxonomy" id="104508"/>
    <lineage>
        <taxon>Eukaryota</taxon>
        <taxon>Metazoa</taxon>
        <taxon>Ecdysozoa</taxon>
        <taxon>Arthropoda</taxon>
        <taxon>Hexapoda</taxon>
        <taxon>Insecta</taxon>
        <taxon>Pterygota</taxon>
        <taxon>Neoptera</taxon>
        <taxon>Endopterygota</taxon>
        <taxon>Lepidoptera</taxon>
        <taxon>Glossata</taxon>
        <taxon>Ditrysia</taxon>
        <taxon>Papilionoidea</taxon>
        <taxon>Nymphalidae</taxon>
        <taxon>Nymphalinae</taxon>
        <taxon>Euphydryas</taxon>
    </lineage>
</organism>
<dbReference type="Pfam" id="PF13843">
    <property type="entry name" value="DDE_Tnp_1_7"/>
    <property type="match status" value="1"/>
</dbReference>
<dbReference type="AlphaFoldDB" id="A0AAU9U2L9"/>
<proteinExistence type="predicted"/>
<comment type="caution">
    <text evidence="2">The sequence shown here is derived from an EMBL/GenBank/DDBJ whole genome shotgun (WGS) entry which is preliminary data.</text>
</comment>
<dbReference type="InterPro" id="IPR029526">
    <property type="entry name" value="PGBD"/>
</dbReference>
<dbReference type="PANTHER" id="PTHR46599">
    <property type="entry name" value="PIGGYBAC TRANSPOSABLE ELEMENT-DERIVED PROTEIN 4"/>
    <property type="match status" value="1"/>
</dbReference>
<name>A0AAU9U2L9_EUPED</name>
<feature type="domain" description="PiggyBac transposable element-derived protein" evidence="1">
    <location>
        <begin position="75"/>
        <end position="151"/>
    </location>
</feature>
<reference evidence="2" key="1">
    <citation type="submission" date="2022-03" db="EMBL/GenBank/DDBJ databases">
        <authorList>
            <person name="Tunstrom K."/>
        </authorList>
    </citation>
    <scope>NUCLEOTIDE SEQUENCE</scope>
</reference>
<evidence type="ECO:0000313" key="2">
    <source>
        <dbReference type="EMBL" id="CAH2093179.1"/>
    </source>
</evidence>
<sequence length="152" mass="18041">MIHSRTGKTCIAPYRYNLGMYKKNHALVRRHISLECSDVESELCDSDGKFLDRQNNPQGIDDNSAIIDSSDTLRLQYLWNNKWGPSFFSITMSRRDFTEILRYIRFDKRNQRCQRLQTDKFALFSAVWDKFIENCQNYFKPGAYITVDEQLF</sequence>
<keyword evidence="3" id="KW-1185">Reference proteome</keyword>
<evidence type="ECO:0000313" key="3">
    <source>
        <dbReference type="Proteomes" id="UP001153954"/>
    </source>
</evidence>
<dbReference type="EMBL" id="CAKOGL010000012">
    <property type="protein sequence ID" value="CAH2093179.1"/>
    <property type="molecule type" value="Genomic_DNA"/>
</dbReference>
<dbReference type="PANTHER" id="PTHR46599:SF6">
    <property type="entry name" value="DUAL SPECIFICITY PHOSPHATASE 26"/>
    <property type="match status" value="1"/>
</dbReference>